<proteinExistence type="predicted"/>
<organism evidence="1 2">
    <name type="scientific">Gordonia neofelifaecis NRRL B-59395</name>
    <dbReference type="NCBI Taxonomy" id="644548"/>
    <lineage>
        <taxon>Bacteria</taxon>
        <taxon>Bacillati</taxon>
        <taxon>Actinomycetota</taxon>
        <taxon>Actinomycetes</taxon>
        <taxon>Mycobacteriales</taxon>
        <taxon>Gordoniaceae</taxon>
        <taxon>Gordonia</taxon>
    </lineage>
</organism>
<sequence>MVAVRFDSIRFEEHDLRAELGDPYFAHARNVPRFIPRLPRPPRRTTFQR</sequence>
<keyword evidence="2" id="KW-1185">Reference proteome</keyword>
<comment type="caution">
    <text evidence="1">The sequence shown here is derived from an EMBL/GenBank/DDBJ whole genome shotgun (WGS) entry which is preliminary data.</text>
</comment>
<name>F1YPA2_9ACTN</name>
<evidence type="ECO:0000313" key="1">
    <source>
        <dbReference type="EMBL" id="EGD53497.1"/>
    </source>
</evidence>
<dbReference type="EMBL" id="AEUD01000022">
    <property type="protein sequence ID" value="EGD53497.1"/>
    <property type="molecule type" value="Genomic_DNA"/>
</dbReference>
<evidence type="ECO:0000313" key="2">
    <source>
        <dbReference type="Proteomes" id="UP000035065"/>
    </source>
</evidence>
<reference evidence="1 2" key="1">
    <citation type="journal article" date="2011" name="J. Bacteriol.">
        <title>Draft Genome Sequence of Gordonia neofelifaecis NRRL B-59395, a Cholesterol-Degrading Actinomycete.</title>
        <authorList>
            <person name="Ge F."/>
            <person name="Li W."/>
            <person name="Chen G."/>
            <person name="Liu Y."/>
            <person name="Zhang G."/>
            <person name="Yong B."/>
            <person name="Wang Q."/>
            <person name="Wang N."/>
            <person name="Huang Z."/>
            <person name="Li W."/>
            <person name="Wang J."/>
            <person name="Wu C."/>
            <person name="Xie Q."/>
            <person name="Liu G."/>
        </authorList>
    </citation>
    <scope>NUCLEOTIDE SEQUENCE [LARGE SCALE GENOMIC DNA]</scope>
    <source>
        <strain evidence="1 2">NRRL B-59395</strain>
    </source>
</reference>
<dbReference type="Gene3D" id="1.20.120.1630">
    <property type="match status" value="1"/>
</dbReference>
<dbReference type="Proteomes" id="UP000035065">
    <property type="component" value="Unassembled WGS sequence"/>
</dbReference>
<dbReference type="AlphaFoldDB" id="F1YPA2"/>
<protein>
    <submittedName>
        <fullName evidence="1">Uncharacterized protein</fullName>
    </submittedName>
</protein>
<gene>
    <name evidence="1" type="ORF">SCNU_18757</name>
</gene>
<accession>F1YPA2</accession>